<accession>A0A813EB40</accession>
<feature type="region of interest" description="Disordered" evidence="1">
    <location>
        <begin position="47"/>
        <end position="83"/>
    </location>
</feature>
<dbReference type="AlphaFoldDB" id="A0A813EB40"/>
<dbReference type="Proteomes" id="UP000654075">
    <property type="component" value="Unassembled WGS sequence"/>
</dbReference>
<dbReference type="EMBL" id="CAJNNV010008379">
    <property type="protein sequence ID" value="CAE8596154.1"/>
    <property type="molecule type" value="Genomic_DNA"/>
</dbReference>
<evidence type="ECO:0000313" key="3">
    <source>
        <dbReference type="Proteomes" id="UP000654075"/>
    </source>
</evidence>
<organism evidence="2 3">
    <name type="scientific">Polarella glacialis</name>
    <name type="common">Dinoflagellate</name>
    <dbReference type="NCBI Taxonomy" id="89957"/>
    <lineage>
        <taxon>Eukaryota</taxon>
        <taxon>Sar</taxon>
        <taxon>Alveolata</taxon>
        <taxon>Dinophyceae</taxon>
        <taxon>Suessiales</taxon>
        <taxon>Suessiaceae</taxon>
        <taxon>Polarella</taxon>
    </lineage>
</organism>
<keyword evidence="3" id="KW-1185">Reference proteome</keyword>
<comment type="caution">
    <text evidence="2">The sequence shown here is derived from an EMBL/GenBank/DDBJ whole genome shotgun (WGS) entry which is preliminary data.</text>
</comment>
<protein>
    <submittedName>
        <fullName evidence="2">Uncharacterized protein</fullName>
    </submittedName>
</protein>
<evidence type="ECO:0000313" key="2">
    <source>
        <dbReference type="EMBL" id="CAE8596154.1"/>
    </source>
</evidence>
<gene>
    <name evidence="2" type="ORF">PGLA1383_LOCUS14623</name>
</gene>
<sequence>MSDADRQPLPACTETLSTTLMEKKGKRPLPACTETVSATPMVKKAKASVLWPGEKKEGSGPVSASPGIQSPEKQVDPGVSGSGPNELCAARTWSSGQGLRCMRPGLCGPTEDLCKLHALEAARNGGVPNHGRFDGPIPEGKPCCNRVCYFPVLGRLKHHLFVEFLLLFALFTTGK</sequence>
<name>A0A813EB40_POLGL</name>
<proteinExistence type="predicted"/>
<reference evidence="2" key="1">
    <citation type="submission" date="2021-02" db="EMBL/GenBank/DDBJ databases">
        <authorList>
            <person name="Dougan E. K."/>
            <person name="Rhodes N."/>
            <person name="Thang M."/>
            <person name="Chan C."/>
        </authorList>
    </citation>
    <scope>NUCLEOTIDE SEQUENCE</scope>
</reference>
<evidence type="ECO:0000256" key="1">
    <source>
        <dbReference type="SAM" id="MobiDB-lite"/>
    </source>
</evidence>